<dbReference type="NCBIfam" id="TIGR00614">
    <property type="entry name" value="recQ_fam"/>
    <property type="match status" value="1"/>
</dbReference>
<evidence type="ECO:0000256" key="7">
    <source>
        <dbReference type="ARBA" id="ARBA00023125"/>
    </source>
</evidence>
<evidence type="ECO:0000256" key="9">
    <source>
        <dbReference type="ARBA" id="ARBA00034617"/>
    </source>
</evidence>
<dbReference type="SUPFAM" id="SSF52540">
    <property type="entry name" value="P-loop containing nucleoside triphosphate hydrolases"/>
    <property type="match status" value="1"/>
</dbReference>
<evidence type="ECO:0000256" key="1">
    <source>
        <dbReference type="ARBA" id="ARBA00005446"/>
    </source>
</evidence>
<evidence type="ECO:0000256" key="2">
    <source>
        <dbReference type="ARBA" id="ARBA00022723"/>
    </source>
</evidence>
<keyword evidence="5 16" id="KW-0347">Helicase</keyword>
<comment type="caution">
    <text evidence="16">The sequence shown here is derived from an EMBL/GenBank/DDBJ whole genome shotgun (WGS) entry which is preliminary data.</text>
</comment>
<dbReference type="PANTHER" id="PTHR13710:SF105">
    <property type="entry name" value="ATP-DEPENDENT DNA HELICASE Q1"/>
    <property type="match status" value="1"/>
</dbReference>
<evidence type="ECO:0000259" key="14">
    <source>
        <dbReference type="PROSITE" id="PS51192"/>
    </source>
</evidence>
<dbReference type="GO" id="GO:0006310">
    <property type="term" value="P:DNA recombination"/>
    <property type="evidence" value="ECO:0007669"/>
    <property type="project" value="InterPro"/>
</dbReference>
<reference evidence="16" key="2">
    <citation type="journal article" date="2021" name="Microbiome">
        <title>Successional dynamics and alternative stable states in a saline activated sludge microbial community over 9 years.</title>
        <authorList>
            <person name="Wang Y."/>
            <person name="Ye J."/>
            <person name="Ju F."/>
            <person name="Liu L."/>
            <person name="Boyd J.A."/>
            <person name="Deng Y."/>
            <person name="Parks D.H."/>
            <person name="Jiang X."/>
            <person name="Yin X."/>
            <person name="Woodcroft B.J."/>
            <person name="Tyson G.W."/>
            <person name="Hugenholtz P."/>
            <person name="Polz M.F."/>
            <person name="Zhang T."/>
        </authorList>
    </citation>
    <scope>NUCLEOTIDE SEQUENCE</scope>
    <source>
        <strain evidence="16">HKST-UBA02</strain>
    </source>
</reference>
<dbReference type="GO" id="GO:0030894">
    <property type="term" value="C:replisome"/>
    <property type="evidence" value="ECO:0007669"/>
    <property type="project" value="TreeGrafter"/>
</dbReference>
<dbReference type="InterPro" id="IPR014001">
    <property type="entry name" value="Helicase_ATP-bd"/>
</dbReference>
<dbReference type="GO" id="GO:0043590">
    <property type="term" value="C:bacterial nucleoid"/>
    <property type="evidence" value="ECO:0007669"/>
    <property type="project" value="TreeGrafter"/>
</dbReference>
<organism evidence="16 17">
    <name type="scientific">Eiseniibacteriota bacterium</name>
    <dbReference type="NCBI Taxonomy" id="2212470"/>
    <lineage>
        <taxon>Bacteria</taxon>
        <taxon>Candidatus Eiseniibacteriota</taxon>
    </lineage>
</organism>
<keyword evidence="6" id="KW-0067">ATP-binding</keyword>
<keyword evidence="8" id="KW-0413">Isomerase</keyword>
<keyword evidence="7" id="KW-0238">DNA-binding</keyword>
<dbReference type="PROSITE" id="PS51194">
    <property type="entry name" value="HELICASE_CTER"/>
    <property type="match status" value="1"/>
</dbReference>
<dbReference type="CDD" id="cd17920">
    <property type="entry name" value="DEXHc_RecQ"/>
    <property type="match status" value="1"/>
</dbReference>
<dbReference type="GO" id="GO:0016787">
    <property type="term" value="F:hydrolase activity"/>
    <property type="evidence" value="ECO:0007669"/>
    <property type="project" value="UniProtKB-KW"/>
</dbReference>
<feature type="compositionally biased region" description="Polar residues" evidence="13">
    <location>
        <begin position="389"/>
        <end position="403"/>
    </location>
</feature>
<dbReference type="InterPro" id="IPR001650">
    <property type="entry name" value="Helicase_C-like"/>
</dbReference>
<name>A0A956SBR1_UNCEI</name>
<dbReference type="GO" id="GO:0005524">
    <property type="term" value="F:ATP binding"/>
    <property type="evidence" value="ECO:0007669"/>
    <property type="project" value="UniProtKB-KW"/>
</dbReference>
<dbReference type="Proteomes" id="UP000739538">
    <property type="component" value="Unassembled WGS sequence"/>
</dbReference>
<evidence type="ECO:0000313" key="16">
    <source>
        <dbReference type="EMBL" id="MCA9754626.1"/>
    </source>
</evidence>
<evidence type="ECO:0000256" key="5">
    <source>
        <dbReference type="ARBA" id="ARBA00022806"/>
    </source>
</evidence>
<evidence type="ECO:0000256" key="12">
    <source>
        <dbReference type="ARBA" id="ARBA00044550"/>
    </source>
</evidence>
<evidence type="ECO:0000256" key="8">
    <source>
        <dbReference type="ARBA" id="ARBA00023235"/>
    </source>
</evidence>
<dbReference type="PANTHER" id="PTHR13710">
    <property type="entry name" value="DNA HELICASE RECQ FAMILY MEMBER"/>
    <property type="match status" value="1"/>
</dbReference>
<evidence type="ECO:0000256" key="6">
    <source>
        <dbReference type="ARBA" id="ARBA00022840"/>
    </source>
</evidence>
<feature type="domain" description="Helicase ATP-binding" evidence="14">
    <location>
        <begin position="34"/>
        <end position="202"/>
    </location>
</feature>
<dbReference type="EC" id="5.6.2.4" evidence="10"/>
<dbReference type="PROSITE" id="PS51192">
    <property type="entry name" value="HELICASE_ATP_BIND_1"/>
    <property type="match status" value="1"/>
</dbReference>
<dbReference type="GO" id="GO:0003677">
    <property type="term" value="F:DNA binding"/>
    <property type="evidence" value="ECO:0007669"/>
    <property type="project" value="UniProtKB-KW"/>
</dbReference>
<protein>
    <recommendedName>
        <fullName evidence="11">ATP-dependent DNA helicase RecQ</fullName>
        <ecNumber evidence="10">5.6.2.4</ecNumber>
    </recommendedName>
    <alternativeName>
        <fullName evidence="12">DNA 3'-5' helicase RecQ</fullName>
    </alternativeName>
</protein>
<dbReference type="AlphaFoldDB" id="A0A956SBR1"/>
<dbReference type="InterPro" id="IPR004589">
    <property type="entry name" value="DNA_helicase_ATP-dep_RecQ"/>
</dbReference>
<keyword evidence="4" id="KW-0378">Hydrolase</keyword>
<dbReference type="GO" id="GO:0043138">
    <property type="term" value="F:3'-5' DNA helicase activity"/>
    <property type="evidence" value="ECO:0007669"/>
    <property type="project" value="UniProtKB-EC"/>
</dbReference>
<reference evidence="16" key="1">
    <citation type="submission" date="2020-04" db="EMBL/GenBank/DDBJ databases">
        <authorList>
            <person name="Zhang T."/>
        </authorList>
    </citation>
    <scope>NUCLEOTIDE SEQUENCE</scope>
    <source>
        <strain evidence="16">HKST-UBA02</strain>
    </source>
</reference>
<dbReference type="GO" id="GO:0009378">
    <property type="term" value="F:four-way junction helicase activity"/>
    <property type="evidence" value="ECO:0007669"/>
    <property type="project" value="TreeGrafter"/>
</dbReference>
<evidence type="ECO:0000259" key="15">
    <source>
        <dbReference type="PROSITE" id="PS51194"/>
    </source>
</evidence>
<evidence type="ECO:0000256" key="11">
    <source>
        <dbReference type="ARBA" id="ARBA00044535"/>
    </source>
</evidence>
<comment type="catalytic activity">
    <reaction evidence="9">
        <text>Couples ATP hydrolysis with the unwinding of duplex DNA by translocating in the 3'-5' direction.</text>
        <dbReference type="EC" id="5.6.2.4"/>
    </reaction>
</comment>
<comment type="similarity">
    <text evidence="1">Belongs to the helicase family. RecQ subfamily.</text>
</comment>
<dbReference type="InterPro" id="IPR032284">
    <property type="entry name" value="RecQ_Zn-bd"/>
</dbReference>
<dbReference type="GO" id="GO:0046872">
    <property type="term" value="F:metal ion binding"/>
    <property type="evidence" value="ECO:0007669"/>
    <property type="project" value="UniProtKB-KW"/>
</dbReference>
<evidence type="ECO:0000256" key="13">
    <source>
        <dbReference type="SAM" id="MobiDB-lite"/>
    </source>
</evidence>
<dbReference type="GO" id="GO:0006281">
    <property type="term" value="P:DNA repair"/>
    <property type="evidence" value="ECO:0007669"/>
    <property type="project" value="TreeGrafter"/>
</dbReference>
<proteinExistence type="inferred from homology"/>
<dbReference type="SMART" id="SM00487">
    <property type="entry name" value="DEXDc"/>
    <property type="match status" value="1"/>
</dbReference>
<dbReference type="SMART" id="SM00490">
    <property type="entry name" value="HELICc"/>
    <property type="match status" value="1"/>
</dbReference>
<feature type="domain" description="Helicase C-terminal" evidence="15">
    <location>
        <begin position="230"/>
        <end position="387"/>
    </location>
</feature>
<evidence type="ECO:0000256" key="3">
    <source>
        <dbReference type="ARBA" id="ARBA00022741"/>
    </source>
</evidence>
<evidence type="ECO:0000256" key="4">
    <source>
        <dbReference type="ARBA" id="ARBA00022801"/>
    </source>
</evidence>
<evidence type="ECO:0000313" key="17">
    <source>
        <dbReference type="Proteomes" id="UP000739538"/>
    </source>
</evidence>
<evidence type="ECO:0000256" key="10">
    <source>
        <dbReference type="ARBA" id="ARBA00034808"/>
    </source>
</evidence>
<dbReference type="Gene3D" id="3.40.50.300">
    <property type="entry name" value="P-loop containing nucleotide triphosphate hydrolases"/>
    <property type="match status" value="2"/>
</dbReference>
<gene>
    <name evidence="16" type="ORF">KDA27_02400</name>
</gene>
<dbReference type="InterPro" id="IPR027417">
    <property type="entry name" value="P-loop_NTPase"/>
</dbReference>
<dbReference type="Pfam" id="PF16124">
    <property type="entry name" value="RecQ_Zn_bind"/>
    <property type="match status" value="1"/>
</dbReference>
<sequence length="493" mass="53146">MSTERQTDVSSDALVAGLGRFGVPGFRPGQREAVETLLTEGRLLFVAPTGGGKSLVFQLPGLLLSGTTIVVCPLVSLMKDQVASLVRKGISATYLAATVDPEEQRQRTANLVRGVYEFLYVAPERLSSPRFRALARDLECPLLAVDEAHCISEWGHDFRPDYLEIGAFVRTICPPKVIAVTATATPRVQDEIVERLGMGADTTRIVRGFARPNLSLRVRKIRDRAGRIRAVDAELARVFGDGSADRSGPQAAGAAVIYAPTRRLAEEEAVRISALGKWRCLAYHAGLPSDVRDRVQDAFCGGEIDVVVATNAFGMGIDRSDVRLVIHLGPPGSIESYYQEVGRGGRDGDPADGLLLLGPEEVALRRRFAEGSGSKETSEPKDSSEPKEPTTSNGPNRSTTSTGPIEPPGSTEPVGAERRRALFHELMKWAMGRSCRHAGILRYFGETGDALTPCGQCDVCEASGGFGGRGGGRSRRLVRWLGGLVPRSRRNLS</sequence>
<feature type="compositionally biased region" description="Basic and acidic residues" evidence="13">
    <location>
        <begin position="376"/>
        <end position="388"/>
    </location>
</feature>
<dbReference type="EMBL" id="JAGQHS010000006">
    <property type="protein sequence ID" value="MCA9754626.1"/>
    <property type="molecule type" value="Genomic_DNA"/>
</dbReference>
<keyword evidence="2" id="KW-0479">Metal-binding</keyword>
<dbReference type="Pfam" id="PF00270">
    <property type="entry name" value="DEAD"/>
    <property type="match status" value="1"/>
</dbReference>
<keyword evidence="3" id="KW-0547">Nucleotide-binding</keyword>
<dbReference type="Pfam" id="PF00271">
    <property type="entry name" value="Helicase_C"/>
    <property type="match status" value="1"/>
</dbReference>
<dbReference type="GO" id="GO:0005737">
    <property type="term" value="C:cytoplasm"/>
    <property type="evidence" value="ECO:0007669"/>
    <property type="project" value="TreeGrafter"/>
</dbReference>
<accession>A0A956SBR1</accession>
<dbReference type="InterPro" id="IPR011545">
    <property type="entry name" value="DEAD/DEAH_box_helicase_dom"/>
</dbReference>
<feature type="region of interest" description="Disordered" evidence="13">
    <location>
        <begin position="369"/>
        <end position="415"/>
    </location>
</feature>